<keyword evidence="4 10" id="KW-0812">Transmembrane</keyword>
<keyword evidence="9 10" id="KW-0807">Transducer</keyword>
<evidence type="ECO:0000256" key="10">
    <source>
        <dbReference type="RuleBase" id="RU351113"/>
    </source>
</evidence>
<evidence type="ECO:0000256" key="4">
    <source>
        <dbReference type="ARBA" id="ARBA00022692"/>
    </source>
</evidence>
<feature type="transmembrane region" description="Helical" evidence="10">
    <location>
        <begin position="176"/>
        <end position="198"/>
    </location>
</feature>
<dbReference type="Pfam" id="PF02949">
    <property type="entry name" value="7tm_6"/>
    <property type="match status" value="1"/>
</dbReference>
<evidence type="ECO:0000256" key="7">
    <source>
        <dbReference type="ARBA" id="ARBA00023136"/>
    </source>
</evidence>
<dbReference type="AlphaFoldDB" id="A0A346D419"/>
<dbReference type="EMBL" id="MG859361">
    <property type="protein sequence ID" value="AXM05189.1"/>
    <property type="molecule type" value="mRNA"/>
</dbReference>
<protein>
    <recommendedName>
        <fullName evidence="10">Odorant receptor</fullName>
    </recommendedName>
</protein>
<keyword evidence="8 10" id="KW-0675">Receptor</keyword>
<evidence type="ECO:0000313" key="11">
    <source>
        <dbReference type="EMBL" id="AXM05189.1"/>
    </source>
</evidence>
<dbReference type="GO" id="GO:0004984">
    <property type="term" value="F:olfactory receptor activity"/>
    <property type="evidence" value="ECO:0007669"/>
    <property type="project" value="InterPro"/>
</dbReference>
<evidence type="ECO:0000256" key="5">
    <source>
        <dbReference type="ARBA" id="ARBA00022725"/>
    </source>
</evidence>
<comment type="subcellular location">
    <subcellularLocation>
        <location evidence="1 10">Cell membrane</location>
        <topology evidence="1 10">Multi-pass membrane protein</topology>
    </subcellularLocation>
</comment>
<keyword evidence="6 10" id="KW-1133">Transmembrane helix</keyword>
<organism evidence="11">
    <name type="scientific">Campoletis chlorideae</name>
    <dbReference type="NCBI Taxonomy" id="219166"/>
    <lineage>
        <taxon>Eukaryota</taxon>
        <taxon>Metazoa</taxon>
        <taxon>Ecdysozoa</taxon>
        <taxon>Arthropoda</taxon>
        <taxon>Hexapoda</taxon>
        <taxon>Insecta</taxon>
        <taxon>Pterygota</taxon>
        <taxon>Neoptera</taxon>
        <taxon>Endopterygota</taxon>
        <taxon>Hymenoptera</taxon>
        <taxon>Apocrita</taxon>
        <taxon>Ichneumonoidea</taxon>
        <taxon>Ichneumonidae</taxon>
        <taxon>Campopleginae</taxon>
        <taxon>Dusona group</taxon>
        <taxon>Campoletis</taxon>
    </lineage>
</organism>
<comment type="caution">
    <text evidence="10">Lacks conserved residue(s) required for the propagation of feature annotation.</text>
</comment>
<comment type="similarity">
    <text evidence="10">Belongs to the insect chemoreceptor superfamily. Heteromeric odorant receptor channel (TC 1.A.69) family.</text>
</comment>
<reference evidence="11" key="1">
    <citation type="journal article" date="2018" name="Insect Mol. Biol.">
        <title>An odorant receptor mediates the attractiveness of cis-jasmone to Campoletis chlorideae, the endoparasitoid of Helicoverpa armigera.</title>
        <authorList>
            <person name="Sun Y.L."/>
            <person name="Dong J.F."/>
            <person name="Ning C."/>
            <person name="Ding P.P."/>
            <person name="Huang L.Q."/>
            <person name="Sun J.G."/>
            <person name="Wang C.Z."/>
        </authorList>
    </citation>
    <scope>NUCLEOTIDE SEQUENCE</scope>
    <source>
        <strain evidence="11">CchlOR61</strain>
    </source>
</reference>
<dbReference type="InterPro" id="IPR004117">
    <property type="entry name" value="7tm6_olfct_rcpt"/>
</dbReference>
<dbReference type="GO" id="GO:0007165">
    <property type="term" value="P:signal transduction"/>
    <property type="evidence" value="ECO:0007669"/>
    <property type="project" value="UniProtKB-KW"/>
</dbReference>
<evidence type="ECO:0000256" key="3">
    <source>
        <dbReference type="ARBA" id="ARBA00022606"/>
    </source>
</evidence>
<dbReference type="PANTHER" id="PTHR21137:SF35">
    <property type="entry name" value="ODORANT RECEPTOR 19A-RELATED"/>
    <property type="match status" value="1"/>
</dbReference>
<feature type="transmembrane region" description="Helical" evidence="10">
    <location>
        <begin position="128"/>
        <end position="149"/>
    </location>
</feature>
<keyword evidence="3 10" id="KW-0716">Sensory transduction</keyword>
<name>A0A346D419_9HYME</name>
<keyword evidence="5 10" id="KW-0552">Olfaction</keyword>
<evidence type="ECO:0000256" key="2">
    <source>
        <dbReference type="ARBA" id="ARBA00022475"/>
    </source>
</evidence>
<sequence length="392" mass="45303">MRLKLFDGPYYNMTKILLSMIGQWPLQPFWQKLMIQMTVFSYLLSILIPEVIKLIDVRDDLDVVVECLAPIGLHILNALKCFTTSYHANKLVKLMAHMDRDWKSRVDADGTKVLHHWAERGRILAKGYALYLFIGGTLYVCAPLVPFFLDVVKPLNESRPREFLFRTEYYVDQDQYFVPIFLHALTTTSVSMVIVAACDTMYSAFIHYACAVFVELSQELEYPVKNKDDSFYVSKNDDYFYNHIVKCVKKHKEVIEFCDFLESTYTVYSFGTVGLNIFLISFTGVQTVTKVDNPSLFVRYSIYVFGQIMHAFFGCWHGQLLIDYSEAIIISAYKSRWHGSSLRSCRLLTLIMMRSTKPCQLTAGKLFSVSLQTFTTIIKTAMSYFTLLRSLQ</sequence>
<keyword evidence="2" id="KW-1003">Cell membrane</keyword>
<keyword evidence="7 10" id="KW-0472">Membrane</keyword>
<dbReference type="GO" id="GO:0005549">
    <property type="term" value="F:odorant binding"/>
    <property type="evidence" value="ECO:0007669"/>
    <property type="project" value="InterPro"/>
</dbReference>
<evidence type="ECO:0000256" key="8">
    <source>
        <dbReference type="ARBA" id="ARBA00023170"/>
    </source>
</evidence>
<proteinExistence type="evidence at transcript level"/>
<dbReference type="PANTHER" id="PTHR21137">
    <property type="entry name" value="ODORANT RECEPTOR"/>
    <property type="match status" value="1"/>
</dbReference>
<reference evidence="11" key="2">
    <citation type="submission" date="2018-01" db="EMBL/GenBank/DDBJ databases">
        <authorList>
            <person name="Gaut B.S."/>
            <person name="Morton B.R."/>
            <person name="Clegg M.T."/>
            <person name="Duvall M.R."/>
        </authorList>
    </citation>
    <scope>NUCLEOTIDE SEQUENCE</scope>
    <source>
        <strain evidence="11">CchlOR61</strain>
    </source>
</reference>
<evidence type="ECO:0000256" key="9">
    <source>
        <dbReference type="ARBA" id="ARBA00023224"/>
    </source>
</evidence>
<dbReference type="GO" id="GO:0005886">
    <property type="term" value="C:plasma membrane"/>
    <property type="evidence" value="ECO:0007669"/>
    <property type="project" value="UniProtKB-SubCell"/>
</dbReference>
<feature type="transmembrane region" description="Helical" evidence="10">
    <location>
        <begin position="29"/>
        <end position="48"/>
    </location>
</feature>
<evidence type="ECO:0000256" key="1">
    <source>
        <dbReference type="ARBA" id="ARBA00004651"/>
    </source>
</evidence>
<evidence type="ECO:0000256" key="6">
    <source>
        <dbReference type="ARBA" id="ARBA00022989"/>
    </source>
</evidence>
<accession>A0A346D419</accession>